<dbReference type="EMBL" id="MU004182">
    <property type="protein sequence ID" value="KAF2500977.1"/>
    <property type="molecule type" value="Genomic_DNA"/>
</dbReference>
<sequence length="265" mass="30007">MEKFKHIQAHEEKGDKEQKNGASQVPASVTYGETLWVEPGPILFVGSVEPSDPHGQVGDEKDDFDVCDPVFAELVRELVTSAGQEVTQRRRAWGISGRQGDKRGEVVQTCHDFECSDDVESKKQKVQYKGQDGNDELHGEDLLHEAFVAMQGTLCVDGGECDTQEREKNAQERPPSGGPPGSEEDTTCVLIHLMVGATRRHDGTVGVASTFDRICQTDESVEENRMMALLEWIQRSIRSVKRMRVWRRIGLWKLREESRMVRWRR</sequence>
<keyword evidence="3" id="KW-1185">Reference proteome</keyword>
<organism evidence="2 3">
    <name type="scientific">Lophium mytilinum</name>
    <dbReference type="NCBI Taxonomy" id="390894"/>
    <lineage>
        <taxon>Eukaryota</taxon>
        <taxon>Fungi</taxon>
        <taxon>Dikarya</taxon>
        <taxon>Ascomycota</taxon>
        <taxon>Pezizomycotina</taxon>
        <taxon>Dothideomycetes</taxon>
        <taxon>Pleosporomycetidae</taxon>
        <taxon>Mytilinidiales</taxon>
        <taxon>Mytilinidiaceae</taxon>
        <taxon>Lophium</taxon>
    </lineage>
</organism>
<feature type="region of interest" description="Disordered" evidence="1">
    <location>
        <begin position="1"/>
        <end position="26"/>
    </location>
</feature>
<gene>
    <name evidence="2" type="ORF">BU16DRAFT_577264</name>
</gene>
<reference evidence="2" key="1">
    <citation type="journal article" date="2020" name="Stud. Mycol.">
        <title>101 Dothideomycetes genomes: a test case for predicting lifestyles and emergence of pathogens.</title>
        <authorList>
            <person name="Haridas S."/>
            <person name="Albert R."/>
            <person name="Binder M."/>
            <person name="Bloem J."/>
            <person name="Labutti K."/>
            <person name="Salamov A."/>
            <person name="Andreopoulos B."/>
            <person name="Baker S."/>
            <person name="Barry K."/>
            <person name="Bills G."/>
            <person name="Bluhm B."/>
            <person name="Cannon C."/>
            <person name="Castanera R."/>
            <person name="Culley D."/>
            <person name="Daum C."/>
            <person name="Ezra D."/>
            <person name="Gonzalez J."/>
            <person name="Henrissat B."/>
            <person name="Kuo A."/>
            <person name="Liang C."/>
            <person name="Lipzen A."/>
            <person name="Lutzoni F."/>
            <person name="Magnuson J."/>
            <person name="Mondo S."/>
            <person name="Nolan M."/>
            <person name="Ohm R."/>
            <person name="Pangilinan J."/>
            <person name="Park H.-J."/>
            <person name="Ramirez L."/>
            <person name="Alfaro M."/>
            <person name="Sun H."/>
            <person name="Tritt A."/>
            <person name="Yoshinaga Y."/>
            <person name="Zwiers L.-H."/>
            <person name="Turgeon B."/>
            <person name="Goodwin S."/>
            <person name="Spatafora J."/>
            <person name="Crous P."/>
            <person name="Grigoriev I."/>
        </authorList>
    </citation>
    <scope>NUCLEOTIDE SEQUENCE</scope>
    <source>
        <strain evidence="2">CBS 269.34</strain>
    </source>
</reference>
<feature type="region of interest" description="Disordered" evidence="1">
    <location>
        <begin position="159"/>
        <end position="185"/>
    </location>
</feature>
<dbReference type="AlphaFoldDB" id="A0A6A6RC16"/>
<name>A0A6A6RC16_9PEZI</name>
<feature type="compositionally biased region" description="Basic and acidic residues" evidence="1">
    <location>
        <begin position="1"/>
        <end position="19"/>
    </location>
</feature>
<evidence type="ECO:0000313" key="3">
    <source>
        <dbReference type="Proteomes" id="UP000799750"/>
    </source>
</evidence>
<evidence type="ECO:0000256" key="1">
    <source>
        <dbReference type="SAM" id="MobiDB-lite"/>
    </source>
</evidence>
<dbReference type="Proteomes" id="UP000799750">
    <property type="component" value="Unassembled WGS sequence"/>
</dbReference>
<proteinExistence type="predicted"/>
<accession>A0A6A6RC16</accession>
<evidence type="ECO:0000313" key="2">
    <source>
        <dbReference type="EMBL" id="KAF2500977.1"/>
    </source>
</evidence>
<protein>
    <submittedName>
        <fullName evidence="2">Uncharacterized protein</fullName>
    </submittedName>
</protein>